<feature type="coiled-coil region" evidence="8">
    <location>
        <begin position="189"/>
        <end position="216"/>
    </location>
</feature>
<evidence type="ECO:0000256" key="7">
    <source>
        <dbReference type="ARBA" id="ARBA00023237"/>
    </source>
</evidence>
<sequence>MRAQIVDAVGAVALAWVCMTDIAWPQNRVSIHDAIRQTIRTNPGVGEATANRRATEAQWHQQQGTLLPQVRLEVGFGDERRDIGLEKAFPGNDQWRFGHYSSIVVRQLLFDGFASVNQLWRQAARVDAAAYRVREKTETLALDAAEAYIDVTRFSRLIGLAEEHLLALRRISRDVDARVSGGRSGEGDRQQAIERVAAAEATLAEFRLQLDLARARFKKVVGNTPSNLYFPGRLRGLPPTKQVALETALVDNATIRAATADARAARYDFDASKGNLVPKVALEGRVTRGEDIDFIWGSRDDAAGKVVMSWDIFTGGIDTWRRTELGERWAESLNREASLQRGAVESIDRAWAARTLTSDRMRALSAEIAAGRRVLVAYRSEFELGQRTLIDLLDAQNQLFIAQVSLVSTSGVAVFADYQLLAATGKILSYVTSAVPVEMAPLDNAFALTTPILQPTWFEPRTLPPDLTVGLVPPDWIEEVSRGQDPAVLYDTVVTRLGYASDAGRQSATVAVAPFAFPATTGKEVSAASPVTAMWGESTAGAGLPSVILSMPGRSAPMCGTGTCVSSVR</sequence>
<dbReference type="GO" id="GO:0015562">
    <property type="term" value="F:efflux transmembrane transporter activity"/>
    <property type="evidence" value="ECO:0007669"/>
    <property type="project" value="InterPro"/>
</dbReference>
<dbReference type="InterPro" id="IPR003423">
    <property type="entry name" value="OMP_efflux"/>
</dbReference>
<dbReference type="Proteomes" id="UP000065734">
    <property type="component" value="Chromosome I"/>
</dbReference>
<keyword evidence="3" id="KW-0813">Transport</keyword>
<dbReference type="InterPro" id="IPR051906">
    <property type="entry name" value="TolC-like"/>
</dbReference>
<protein>
    <submittedName>
        <fullName evidence="9">Outer membrane efflux protein BepC</fullName>
    </submittedName>
</protein>
<comment type="subcellular location">
    <subcellularLocation>
        <location evidence="1">Cell outer membrane</location>
    </subcellularLocation>
</comment>
<dbReference type="Pfam" id="PF02321">
    <property type="entry name" value="OEP"/>
    <property type="match status" value="2"/>
</dbReference>
<gene>
    <name evidence="9" type="primary">bepC_2</name>
    <name evidence="9" type="ORF">BVIRIDIS_21370</name>
</gene>
<dbReference type="GO" id="GO:1990281">
    <property type="term" value="C:efflux pump complex"/>
    <property type="evidence" value="ECO:0007669"/>
    <property type="project" value="TreeGrafter"/>
</dbReference>
<dbReference type="Gene3D" id="1.20.1600.10">
    <property type="entry name" value="Outer membrane efflux proteins (OEP)"/>
    <property type="match status" value="1"/>
</dbReference>
<evidence type="ECO:0000313" key="10">
    <source>
        <dbReference type="Proteomes" id="UP000065734"/>
    </source>
</evidence>
<dbReference type="OrthoDB" id="9814637at2"/>
<name>A0A0P0IWU1_BLAVI</name>
<keyword evidence="7" id="KW-0998">Cell outer membrane</keyword>
<dbReference type="STRING" id="1079.BVIR_2693"/>
<reference evidence="10" key="1">
    <citation type="journal article" date="2016" name="Genome Announc.">
        <title>Revised genome sequence of the purple photosynthetic bacterium Blastochloris viridis.</title>
        <authorList>
            <person name="Liu L.N."/>
            <person name="Faulkner M."/>
            <person name="Liu X."/>
            <person name="Huang F."/>
            <person name="Darby A.C."/>
            <person name="Hall N."/>
        </authorList>
    </citation>
    <scope>NUCLEOTIDE SEQUENCE [LARGE SCALE GENOMIC DNA]</scope>
    <source>
        <strain evidence="10">ATCC 19567 / DSM 133 / F</strain>
    </source>
</reference>
<evidence type="ECO:0000256" key="6">
    <source>
        <dbReference type="ARBA" id="ARBA00023136"/>
    </source>
</evidence>
<keyword evidence="8" id="KW-0175">Coiled coil</keyword>
<evidence type="ECO:0000313" key="9">
    <source>
        <dbReference type="EMBL" id="CUU43120.1"/>
    </source>
</evidence>
<comment type="similarity">
    <text evidence="2">Belongs to the outer membrane factor (OMF) (TC 1.B.17) family.</text>
</comment>
<proteinExistence type="inferred from homology"/>
<dbReference type="PANTHER" id="PTHR30026">
    <property type="entry name" value="OUTER MEMBRANE PROTEIN TOLC"/>
    <property type="match status" value="1"/>
</dbReference>
<evidence type="ECO:0000256" key="1">
    <source>
        <dbReference type="ARBA" id="ARBA00004442"/>
    </source>
</evidence>
<evidence type="ECO:0000256" key="4">
    <source>
        <dbReference type="ARBA" id="ARBA00022452"/>
    </source>
</evidence>
<dbReference type="GO" id="GO:0015288">
    <property type="term" value="F:porin activity"/>
    <property type="evidence" value="ECO:0007669"/>
    <property type="project" value="TreeGrafter"/>
</dbReference>
<dbReference type="PANTHER" id="PTHR30026:SF22">
    <property type="entry name" value="OUTER MEMBRANE EFFLUX PROTEIN"/>
    <property type="match status" value="1"/>
</dbReference>
<evidence type="ECO:0000256" key="8">
    <source>
        <dbReference type="SAM" id="Coils"/>
    </source>
</evidence>
<dbReference type="RefSeq" id="WP_082417124.1">
    <property type="nucleotide sequence ID" value="NZ_AP014854.2"/>
</dbReference>
<dbReference type="PATRIC" id="fig|1079.6.peg.2823"/>
<dbReference type="AlphaFoldDB" id="A0A0P0IWU1"/>
<dbReference type="KEGG" id="bvr:BVIR_2693"/>
<dbReference type="SUPFAM" id="SSF56954">
    <property type="entry name" value="Outer membrane efflux proteins (OEP)"/>
    <property type="match status" value="1"/>
</dbReference>
<organism evidence="9 10">
    <name type="scientific">Blastochloris viridis</name>
    <name type="common">Rhodopseudomonas viridis</name>
    <dbReference type="NCBI Taxonomy" id="1079"/>
    <lineage>
        <taxon>Bacteria</taxon>
        <taxon>Pseudomonadati</taxon>
        <taxon>Pseudomonadota</taxon>
        <taxon>Alphaproteobacteria</taxon>
        <taxon>Hyphomicrobiales</taxon>
        <taxon>Blastochloridaceae</taxon>
        <taxon>Blastochloris</taxon>
    </lineage>
</organism>
<evidence type="ECO:0000256" key="5">
    <source>
        <dbReference type="ARBA" id="ARBA00022692"/>
    </source>
</evidence>
<dbReference type="GO" id="GO:0009279">
    <property type="term" value="C:cell outer membrane"/>
    <property type="evidence" value="ECO:0007669"/>
    <property type="project" value="UniProtKB-SubCell"/>
</dbReference>
<keyword evidence="4" id="KW-1134">Transmembrane beta strand</keyword>
<keyword evidence="10" id="KW-1185">Reference proteome</keyword>
<dbReference type="EMBL" id="LN907867">
    <property type="protein sequence ID" value="CUU43120.1"/>
    <property type="molecule type" value="Genomic_DNA"/>
</dbReference>
<keyword evidence="6" id="KW-0472">Membrane</keyword>
<evidence type="ECO:0000256" key="3">
    <source>
        <dbReference type="ARBA" id="ARBA00022448"/>
    </source>
</evidence>
<accession>A0A0P0IWU1</accession>
<keyword evidence="5" id="KW-0812">Transmembrane</keyword>
<evidence type="ECO:0000256" key="2">
    <source>
        <dbReference type="ARBA" id="ARBA00007613"/>
    </source>
</evidence>